<reference evidence="1" key="2">
    <citation type="submission" date="2021-09" db="EMBL/GenBank/DDBJ databases">
        <authorList>
            <person name="Jia N."/>
            <person name="Wang J."/>
            <person name="Shi W."/>
            <person name="Du L."/>
            <person name="Sun Y."/>
            <person name="Zhan W."/>
            <person name="Jiang J."/>
            <person name="Wang Q."/>
            <person name="Zhang B."/>
            <person name="Ji P."/>
            <person name="Sakyi L.B."/>
            <person name="Cui X."/>
            <person name="Yuan T."/>
            <person name="Jiang B."/>
            <person name="Yang W."/>
            <person name="Lam T.T.-Y."/>
            <person name="Chang Q."/>
            <person name="Ding S."/>
            <person name="Wang X."/>
            <person name="Zhu J."/>
            <person name="Ruan X."/>
            <person name="Zhao L."/>
            <person name="Wei J."/>
            <person name="Que T."/>
            <person name="Du C."/>
            <person name="Cheng J."/>
            <person name="Dai P."/>
            <person name="Han X."/>
            <person name="Huang E."/>
            <person name="Gao Y."/>
            <person name="Liu J."/>
            <person name="Shao H."/>
            <person name="Ye R."/>
            <person name="Li L."/>
            <person name="Wei W."/>
            <person name="Wang X."/>
            <person name="Wang C."/>
            <person name="Huo Q."/>
            <person name="Li W."/>
            <person name="Guo W."/>
            <person name="Chen H."/>
            <person name="Chen S."/>
            <person name="Zhou L."/>
            <person name="Zhou L."/>
            <person name="Ni X."/>
            <person name="Tian J."/>
            <person name="Zhou Y."/>
            <person name="Sheng Y."/>
            <person name="Liu T."/>
            <person name="Pan Y."/>
            <person name="Xia L."/>
            <person name="Li J."/>
            <person name="Zhao F."/>
            <person name="Cao W."/>
        </authorList>
    </citation>
    <scope>NUCLEOTIDE SEQUENCE</scope>
    <source>
        <strain evidence="1">Rsan-2018</strain>
        <tissue evidence="1">Larvae</tissue>
    </source>
</reference>
<sequence>MEKLKAKRRTLRRQSTIIIKEATTALEVNNSELRKVNNDLESCLPDDIFEEEYAESVQYDDRVNNISEGQESSSPSVMATGVNGKLSEILNFLLLETESRERCREVAHPDGEQ</sequence>
<protein>
    <submittedName>
        <fullName evidence="1">Uncharacterized protein</fullName>
    </submittedName>
</protein>
<proteinExistence type="predicted"/>
<organism evidence="1 2">
    <name type="scientific">Rhipicephalus sanguineus</name>
    <name type="common">Brown dog tick</name>
    <name type="synonym">Ixodes sanguineus</name>
    <dbReference type="NCBI Taxonomy" id="34632"/>
    <lineage>
        <taxon>Eukaryota</taxon>
        <taxon>Metazoa</taxon>
        <taxon>Ecdysozoa</taxon>
        <taxon>Arthropoda</taxon>
        <taxon>Chelicerata</taxon>
        <taxon>Arachnida</taxon>
        <taxon>Acari</taxon>
        <taxon>Parasitiformes</taxon>
        <taxon>Ixodida</taxon>
        <taxon>Ixodoidea</taxon>
        <taxon>Ixodidae</taxon>
        <taxon>Rhipicephalinae</taxon>
        <taxon>Rhipicephalus</taxon>
        <taxon>Rhipicephalus</taxon>
    </lineage>
</organism>
<accession>A0A9D4SVV1</accession>
<dbReference type="Proteomes" id="UP000821837">
    <property type="component" value="Chromosome 5"/>
</dbReference>
<dbReference type="EMBL" id="JABSTV010001251">
    <property type="protein sequence ID" value="KAH7951291.1"/>
    <property type="molecule type" value="Genomic_DNA"/>
</dbReference>
<dbReference type="VEuPathDB" id="VectorBase:RSAN_052509"/>
<name>A0A9D4SVV1_RHISA</name>
<gene>
    <name evidence="1" type="ORF">HPB52_007714</name>
</gene>
<keyword evidence="2" id="KW-1185">Reference proteome</keyword>
<reference evidence="1" key="1">
    <citation type="journal article" date="2020" name="Cell">
        <title>Large-Scale Comparative Analyses of Tick Genomes Elucidate Their Genetic Diversity and Vector Capacities.</title>
        <authorList>
            <consortium name="Tick Genome and Microbiome Consortium (TIGMIC)"/>
            <person name="Jia N."/>
            <person name="Wang J."/>
            <person name="Shi W."/>
            <person name="Du L."/>
            <person name="Sun Y."/>
            <person name="Zhan W."/>
            <person name="Jiang J.F."/>
            <person name="Wang Q."/>
            <person name="Zhang B."/>
            <person name="Ji P."/>
            <person name="Bell-Sakyi L."/>
            <person name="Cui X.M."/>
            <person name="Yuan T.T."/>
            <person name="Jiang B.G."/>
            <person name="Yang W.F."/>
            <person name="Lam T.T."/>
            <person name="Chang Q.C."/>
            <person name="Ding S.J."/>
            <person name="Wang X.J."/>
            <person name="Zhu J.G."/>
            <person name="Ruan X.D."/>
            <person name="Zhao L."/>
            <person name="Wei J.T."/>
            <person name="Ye R.Z."/>
            <person name="Que T.C."/>
            <person name="Du C.H."/>
            <person name="Zhou Y.H."/>
            <person name="Cheng J.X."/>
            <person name="Dai P.F."/>
            <person name="Guo W.B."/>
            <person name="Han X.H."/>
            <person name="Huang E.J."/>
            <person name="Li L.F."/>
            <person name="Wei W."/>
            <person name="Gao Y.C."/>
            <person name="Liu J.Z."/>
            <person name="Shao H.Z."/>
            <person name="Wang X."/>
            <person name="Wang C.C."/>
            <person name="Yang T.C."/>
            <person name="Huo Q.B."/>
            <person name="Li W."/>
            <person name="Chen H.Y."/>
            <person name="Chen S.E."/>
            <person name="Zhou L.G."/>
            <person name="Ni X.B."/>
            <person name="Tian J.H."/>
            <person name="Sheng Y."/>
            <person name="Liu T."/>
            <person name="Pan Y.S."/>
            <person name="Xia L.Y."/>
            <person name="Li J."/>
            <person name="Zhao F."/>
            <person name="Cao W.C."/>
        </authorList>
    </citation>
    <scope>NUCLEOTIDE SEQUENCE</scope>
    <source>
        <strain evidence="1">Rsan-2018</strain>
    </source>
</reference>
<evidence type="ECO:0000313" key="1">
    <source>
        <dbReference type="EMBL" id="KAH7951291.1"/>
    </source>
</evidence>
<evidence type="ECO:0000313" key="2">
    <source>
        <dbReference type="Proteomes" id="UP000821837"/>
    </source>
</evidence>
<dbReference type="AlphaFoldDB" id="A0A9D4SVV1"/>
<comment type="caution">
    <text evidence="1">The sequence shown here is derived from an EMBL/GenBank/DDBJ whole genome shotgun (WGS) entry which is preliminary data.</text>
</comment>